<evidence type="ECO:0000256" key="1">
    <source>
        <dbReference type="SAM" id="MobiDB-lite"/>
    </source>
</evidence>
<dbReference type="EMBL" id="FOWC01000002">
    <property type="protein sequence ID" value="SFO63295.1"/>
    <property type="molecule type" value="Genomic_DNA"/>
</dbReference>
<accession>A0A1I5IRV1</accession>
<feature type="compositionally biased region" description="Basic residues" evidence="1">
    <location>
        <begin position="71"/>
        <end position="82"/>
    </location>
</feature>
<keyword evidence="2" id="KW-1133">Transmembrane helix</keyword>
<keyword evidence="2" id="KW-0812">Transmembrane</keyword>
<reference evidence="3 4" key="1">
    <citation type="submission" date="2016-10" db="EMBL/GenBank/DDBJ databases">
        <authorList>
            <person name="de Groot N.N."/>
        </authorList>
    </citation>
    <scope>NUCLEOTIDE SEQUENCE [LARGE SCALE GENOMIC DNA]</scope>
    <source>
        <strain evidence="3 4">DSM 44637</strain>
    </source>
</reference>
<evidence type="ECO:0000313" key="4">
    <source>
        <dbReference type="Proteomes" id="UP000199137"/>
    </source>
</evidence>
<name>A0A1I5IRV1_9PSEU</name>
<feature type="region of interest" description="Disordered" evidence="1">
    <location>
        <begin position="191"/>
        <end position="240"/>
    </location>
</feature>
<dbReference type="AlphaFoldDB" id="A0A1I5IRV1"/>
<proteinExistence type="predicted"/>
<feature type="compositionally biased region" description="Basic and acidic residues" evidence="1">
    <location>
        <begin position="203"/>
        <end position="214"/>
    </location>
</feature>
<keyword evidence="2" id="KW-0472">Membrane</keyword>
<feature type="transmembrane region" description="Helical" evidence="2">
    <location>
        <begin position="16"/>
        <end position="40"/>
    </location>
</feature>
<protein>
    <submittedName>
        <fullName evidence="3">Uncharacterized protein</fullName>
    </submittedName>
</protein>
<sequence>MFSGPWVGFAFLGGTWWQLLIAVLLAVVFAQLVFVGHDAGHKQIFRTRRRARRSGRDELPAAERRAQPAPRRPRPRGARPRPRPPGAGFHQPAGPRETGFSPLAGQESGGSLLPAAHPRWAQPARLGNPGGVARRDEDAPRRRHLADRAVTGCRTRCFSCSRPVTFVVVHQALWGIYLGCSFAPNHKGMPTMTGRPAPANADLARHPRQPELPDRAPPLSRHTPPAPAPHSPDRGTILPSARDPLRTELVCCTPAGRSSATGICSALRCVPQTVLPVRCGSTGTAAPATPKRVATWAKPACRAGKENRS</sequence>
<feature type="compositionally biased region" description="Basic and acidic residues" evidence="1">
    <location>
        <begin position="54"/>
        <end position="66"/>
    </location>
</feature>
<dbReference type="Proteomes" id="UP000199137">
    <property type="component" value="Unassembled WGS sequence"/>
</dbReference>
<dbReference type="STRING" id="112413.SAMN05421854_102648"/>
<feature type="region of interest" description="Disordered" evidence="1">
    <location>
        <begin position="46"/>
        <end position="143"/>
    </location>
</feature>
<gene>
    <name evidence="3" type="ORF">SAMN05421854_102648</name>
</gene>
<evidence type="ECO:0000313" key="3">
    <source>
        <dbReference type="EMBL" id="SFO63295.1"/>
    </source>
</evidence>
<organism evidence="3 4">
    <name type="scientific">Amycolatopsis rubida</name>
    <dbReference type="NCBI Taxonomy" id="112413"/>
    <lineage>
        <taxon>Bacteria</taxon>
        <taxon>Bacillati</taxon>
        <taxon>Actinomycetota</taxon>
        <taxon>Actinomycetes</taxon>
        <taxon>Pseudonocardiales</taxon>
        <taxon>Pseudonocardiaceae</taxon>
        <taxon>Amycolatopsis</taxon>
    </lineage>
</organism>
<evidence type="ECO:0000256" key="2">
    <source>
        <dbReference type="SAM" id="Phobius"/>
    </source>
</evidence>